<dbReference type="PANTHER" id="PTHR31360:SF0">
    <property type="entry name" value="OIL BODY-ASSOCIATED PROTEIN 1B"/>
    <property type="match status" value="1"/>
</dbReference>
<reference evidence="4 6" key="2">
    <citation type="submission" date="2018-03" db="EMBL/GenBank/DDBJ databases">
        <title>Blue discolouration in mozzarella cheese caused by Pseudomonas fluorescens.</title>
        <authorList>
            <person name="Chiesa F."/>
            <person name="Dalmasso A."/>
            <person name="Lomonaco S."/>
        </authorList>
    </citation>
    <scope>NUCLEOTIDE SEQUENCE [LARGE SCALE GENOMIC DNA]</scope>
    <source>
        <strain evidence="4 6">11293</strain>
    </source>
</reference>
<gene>
    <name evidence="4" type="ORF">C7A10_23360</name>
    <name evidence="3" type="ORF">PFLmoz3_00505</name>
</gene>
<dbReference type="Pfam" id="PF06884">
    <property type="entry name" value="DUF1264"/>
    <property type="match status" value="1"/>
</dbReference>
<feature type="signal peptide" evidence="2">
    <location>
        <begin position="1"/>
        <end position="26"/>
    </location>
</feature>
<keyword evidence="2" id="KW-0732">Signal</keyword>
<dbReference type="Proteomes" id="UP000239731">
    <property type="component" value="Unassembled WGS sequence"/>
</dbReference>
<dbReference type="EMBL" id="LCYA01000012">
    <property type="protein sequence ID" value="KWV89825.1"/>
    <property type="molecule type" value="Genomic_DNA"/>
</dbReference>
<sequence length="254" mass="27672">MTDNPIHQVTQSLAAAVTLALLSACAGNNSPSNVEAPGKPTTPSTRTLEAGAALLQSRPPIDALNAYLDGFHFYNGHPDVQMEAHHYCAILNEEVIQCVIYDGNRKDAKLMGVEYIISEAQFNTLPAPEKALWHSHVHEVKSGQLVAPGIPEAAEHALMEKLVHTYGKTWHTWHTDLDKRLPLGVPQLMMGFTADGQADPRMVAERDKRLGIDSADKKKTRADIPAPPIAPGADAWRQGTVIQIADPTLKAHQH</sequence>
<organism evidence="3 5">
    <name type="scientific">Pseudomonas fluorescens</name>
    <dbReference type="NCBI Taxonomy" id="294"/>
    <lineage>
        <taxon>Bacteria</taxon>
        <taxon>Pseudomonadati</taxon>
        <taxon>Pseudomonadota</taxon>
        <taxon>Gammaproteobacteria</taxon>
        <taxon>Pseudomonadales</taxon>
        <taxon>Pseudomonadaceae</taxon>
        <taxon>Pseudomonas</taxon>
    </lineage>
</organism>
<name>A0A109LL59_PSEFL</name>
<evidence type="ECO:0000256" key="1">
    <source>
        <dbReference type="SAM" id="MobiDB-lite"/>
    </source>
</evidence>
<comment type="caution">
    <text evidence="3">The sequence shown here is derived from an EMBL/GenBank/DDBJ whole genome shotgun (WGS) entry which is preliminary data.</text>
</comment>
<dbReference type="InterPro" id="IPR010686">
    <property type="entry name" value="OBAP-like"/>
</dbReference>
<evidence type="ECO:0000313" key="5">
    <source>
        <dbReference type="Proteomes" id="UP000061348"/>
    </source>
</evidence>
<dbReference type="AlphaFoldDB" id="A0A109LL59"/>
<evidence type="ECO:0000313" key="3">
    <source>
        <dbReference type="EMBL" id="KWV89825.1"/>
    </source>
</evidence>
<proteinExistence type="predicted"/>
<dbReference type="PANTHER" id="PTHR31360">
    <property type="match status" value="1"/>
</dbReference>
<evidence type="ECO:0000313" key="6">
    <source>
        <dbReference type="Proteomes" id="UP000239731"/>
    </source>
</evidence>
<dbReference type="PATRIC" id="fig|294.194.peg.567"/>
<dbReference type="EMBL" id="PVUH01000018">
    <property type="protein sequence ID" value="PRW87317.1"/>
    <property type="molecule type" value="Genomic_DNA"/>
</dbReference>
<feature type="region of interest" description="Disordered" evidence="1">
    <location>
        <begin position="210"/>
        <end position="232"/>
    </location>
</feature>
<dbReference type="RefSeq" id="WP_060763619.1">
    <property type="nucleotide sequence ID" value="NZ_LCYA01000012.1"/>
</dbReference>
<reference evidence="3 5" key="1">
    <citation type="submission" date="2015-05" db="EMBL/GenBank/DDBJ databases">
        <title>A genomic and transcriptomic approach to investigate the blue pigment phenotype in Pseudomonas fluorescens.</title>
        <authorList>
            <person name="Andreani N.A."/>
            <person name="Cardazzo B."/>
        </authorList>
    </citation>
    <scope>NUCLEOTIDE SEQUENCE [LARGE SCALE GENOMIC DNA]</scope>
    <source>
        <strain evidence="3 5">Ps_22</strain>
    </source>
</reference>
<feature type="chain" id="PRO_5036004083" evidence="2">
    <location>
        <begin position="27"/>
        <end position="254"/>
    </location>
</feature>
<dbReference type="Proteomes" id="UP000061348">
    <property type="component" value="Unassembled WGS sequence"/>
</dbReference>
<protein>
    <submittedName>
        <fullName evidence="4">DUF1264 domain-containing protein</fullName>
    </submittedName>
</protein>
<evidence type="ECO:0000313" key="4">
    <source>
        <dbReference type="EMBL" id="PRW87317.1"/>
    </source>
</evidence>
<evidence type="ECO:0000256" key="2">
    <source>
        <dbReference type="SAM" id="SignalP"/>
    </source>
</evidence>
<accession>A0A109LL59</accession>